<dbReference type="Pfam" id="PF05057">
    <property type="entry name" value="DUF676"/>
    <property type="match status" value="1"/>
</dbReference>
<sequence>MVRQRQKRAQAQSNGKVSKCFQCVRGLGGPGKNLSESRGKGMAPVVSESSNGGEDVWDGAAAENREAESGSGKKFPEHLVIMTNGIIGSADNWRYAANQFVKKLPDKVVVHCSERNASLRTFDGVDQMGVRLAEEVKTVIESKPGVKKISFVAHSLGGLVARYAIGILYEPPSGHKPEVQNSDDSIDGDLNHNVEEESNGKIAGLEPMNFITFATPHLGSRGHRQLPILCGIRSLENAASHSAHWFVGRTGRHLFLNDNDDDGKPPLLRRMLTDCGDLYFMSALCAFKRRVAYANVQYDHMVGWCTSSIRRQCELPELRKLPINEKYPHILNVEIGDCNNAVPRAPAPKGDYTTDPIEEEMIASLTQVPWERVDVCFHKSRLKFLAHSTIQVKWNWMHSEGADVICHLIDNFLL</sequence>
<evidence type="ECO:0000259" key="2">
    <source>
        <dbReference type="Pfam" id="PF05057"/>
    </source>
</evidence>
<protein>
    <recommendedName>
        <fullName evidence="2">DUF676 domain-containing protein</fullName>
    </recommendedName>
</protein>
<organism evidence="3">
    <name type="scientific">Araucaria cunninghamii</name>
    <name type="common">Hoop pine</name>
    <name type="synonym">Moreton Bay pine</name>
    <dbReference type="NCBI Taxonomy" id="56994"/>
    <lineage>
        <taxon>Eukaryota</taxon>
        <taxon>Viridiplantae</taxon>
        <taxon>Streptophyta</taxon>
        <taxon>Embryophyta</taxon>
        <taxon>Tracheophyta</taxon>
        <taxon>Spermatophyta</taxon>
        <taxon>Pinopsida</taxon>
        <taxon>Pinidae</taxon>
        <taxon>Conifers II</taxon>
        <taxon>Araucariales</taxon>
        <taxon>Araucariaceae</taxon>
        <taxon>Araucaria</taxon>
    </lineage>
</organism>
<dbReference type="EMBL" id="GCKF01037902">
    <property type="protein sequence ID" value="JAG96302.1"/>
    <property type="molecule type" value="Transcribed_RNA"/>
</dbReference>
<reference evidence="3" key="1">
    <citation type="submission" date="2015-03" db="EMBL/GenBank/DDBJ databases">
        <title>A transcriptome of Araucaria cunninghamii, an australian fine timber species.</title>
        <authorList>
            <person name="Jing Yi C.J.Y."/>
            <person name="Yin San L.Y.S."/>
            <person name="Abdul Karim S.S."/>
            <person name="Wan Azmi N.N."/>
            <person name="Hercus R.R."/>
            <person name="Croft L.L."/>
        </authorList>
    </citation>
    <scope>NUCLEOTIDE SEQUENCE</scope>
    <source>
        <strain evidence="3">MI0301</strain>
        <tissue evidence="3">Leaf</tissue>
    </source>
</reference>
<dbReference type="PANTHER" id="PTHR12482:SF4">
    <property type="entry name" value="ALPHA_BETA-HYDROLASES SUPERFAMILY PROTEIN"/>
    <property type="match status" value="1"/>
</dbReference>
<accession>A0A0D6QXJ4</accession>
<dbReference type="InterPro" id="IPR044294">
    <property type="entry name" value="Lipase-like"/>
</dbReference>
<evidence type="ECO:0000256" key="1">
    <source>
        <dbReference type="SAM" id="MobiDB-lite"/>
    </source>
</evidence>
<feature type="domain" description="DUF676" evidence="2">
    <location>
        <begin position="76"/>
        <end position="306"/>
    </location>
</feature>
<feature type="region of interest" description="Disordered" evidence="1">
    <location>
        <begin position="28"/>
        <end position="57"/>
    </location>
</feature>
<proteinExistence type="predicted"/>
<name>A0A0D6QXJ4_ARACU</name>
<dbReference type="PANTHER" id="PTHR12482">
    <property type="entry name" value="LIPASE ROG1-RELATED-RELATED"/>
    <property type="match status" value="1"/>
</dbReference>
<dbReference type="SUPFAM" id="SSF53474">
    <property type="entry name" value="alpha/beta-Hydrolases"/>
    <property type="match status" value="1"/>
</dbReference>
<dbReference type="AlphaFoldDB" id="A0A0D6QXJ4"/>
<dbReference type="FunFam" id="3.40.50.1820:FF:000180">
    <property type="entry name" value="Putative lipase ROG1"/>
    <property type="match status" value="1"/>
</dbReference>
<evidence type="ECO:0000313" key="3">
    <source>
        <dbReference type="EMBL" id="JAG96302.1"/>
    </source>
</evidence>
<dbReference type="InterPro" id="IPR029058">
    <property type="entry name" value="AB_hydrolase_fold"/>
</dbReference>
<dbReference type="InterPro" id="IPR007751">
    <property type="entry name" value="DUF676_lipase-like"/>
</dbReference>
<dbReference type="Gene3D" id="3.40.50.1820">
    <property type="entry name" value="alpha/beta hydrolase"/>
    <property type="match status" value="1"/>
</dbReference>